<organism evidence="1 2">
    <name type="scientific">Aphis glycines</name>
    <name type="common">Soybean aphid</name>
    <dbReference type="NCBI Taxonomy" id="307491"/>
    <lineage>
        <taxon>Eukaryota</taxon>
        <taxon>Metazoa</taxon>
        <taxon>Ecdysozoa</taxon>
        <taxon>Arthropoda</taxon>
        <taxon>Hexapoda</taxon>
        <taxon>Insecta</taxon>
        <taxon>Pterygota</taxon>
        <taxon>Neoptera</taxon>
        <taxon>Paraneoptera</taxon>
        <taxon>Hemiptera</taxon>
        <taxon>Sternorrhyncha</taxon>
        <taxon>Aphidomorpha</taxon>
        <taxon>Aphidoidea</taxon>
        <taxon>Aphididae</taxon>
        <taxon>Aphidini</taxon>
        <taxon>Aphis</taxon>
        <taxon>Aphis</taxon>
    </lineage>
</organism>
<comment type="caution">
    <text evidence="1">The sequence shown here is derived from an EMBL/GenBank/DDBJ whole genome shotgun (WGS) entry which is preliminary data.</text>
</comment>
<dbReference type="EMBL" id="VYZN01000054">
    <property type="protein sequence ID" value="KAE9526642.1"/>
    <property type="molecule type" value="Genomic_DNA"/>
</dbReference>
<gene>
    <name evidence="1" type="ORF">AGLY_013290</name>
</gene>
<reference evidence="1 2" key="1">
    <citation type="submission" date="2019-08" db="EMBL/GenBank/DDBJ databases">
        <title>The genome of the soybean aphid Biotype 1, its phylome, world population structure and adaptation to the North American continent.</title>
        <authorList>
            <person name="Giordano R."/>
            <person name="Donthu R.K."/>
            <person name="Hernandez A.G."/>
            <person name="Wright C.L."/>
            <person name="Zimin A.V."/>
        </authorList>
    </citation>
    <scope>NUCLEOTIDE SEQUENCE [LARGE SCALE GENOMIC DNA]</scope>
    <source>
        <tissue evidence="1">Whole aphids</tissue>
    </source>
</reference>
<dbReference type="Proteomes" id="UP000475862">
    <property type="component" value="Unassembled WGS sequence"/>
</dbReference>
<evidence type="ECO:0000313" key="2">
    <source>
        <dbReference type="Proteomes" id="UP000475862"/>
    </source>
</evidence>
<accession>A0A6G0T770</accession>
<keyword evidence="2" id="KW-1185">Reference proteome</keyword>
<feature type="non-terminal residue" evidence="1">
    <location>
        <position position="179"/>
    </location>
</feature>
<proteinExistence type="predicted"/>
<name>A0A6G0T770_APHGL</name>
<sequence length="179" mass="20745">MKSGLRVQQTIYVPSMKLLIMILLEFRICFRLSVSPLSYLHTSFELTNLLRSGETHIRAFCTVGQSIGPLASNTSLTDQSEFGTCGRKSLVTYIRLCRKRTIAIIIMHNMLSYNFINLHEMFFPTAVKITNDWKIVRNLQSYKKMENYFIQNIPKPAKSNSFHDDSCFVHTQDLRRPLC</sequence>
<dbReference type="AlphaFoldDB" id="A0A6G0T770"/>
<protein>
    <submittedName>
        <fullName evidence="1">Uncharacterized protein</fullName>
    </submittedName>
</protein>
<evidence type="ECO:0000313" key="1">
    <source>
        <dbReference type="EMBL" id="KAE9526642.1"/>
    </source>
</evidence>